<dbReference type="Pfam" id="PF07681">
    <property type="entry name" value="DoxX"/>
    <property type="match status" value="1"/>
</dbReference>
<dbReference type="InterPro" id="IPR051907">
    <property type="entry name" value="DoxX-like_oxidoreductase"/>
</dbReference>
<dbReference type="PANTHER" id="PTHR33452">
    <property type="entry name" value="OXIDOREDUCTASE CATD-RELATED"/>
    <property type="match status" value="1"/>
</dbReference>
<sequence length="172" mass="18723">MELLHTLAARSQKIVRESLLGLLARLALAATFWLSGQSKVEGLTIDILGGEPLRLGIPHLTSGALALFATEYQLPLLPPLIAATLAATAEHLFPLLLLLGLATRFSALALWVMTLVIQVFVYPDAWPVHIMWMSAQIYLMSYGGGRLSLDHLLRRRRSSACAAGPYPGQKPT</sequence>
<evidence type="ECO:0000313" key="8">
    <source>
        <dbReference type="EMBL" id="MBH1930391.1"/>
    </source>
</evidence>
<dbReference type="PANTHER" id="PTHR33452:SF1">
    <property type="entry name" value="INNER MEMBRANE PROTEIN YPHA-RELATED"/>
    <property type="match status" value="1"/>
</dbReference>
<evidence type="ECO:0000256" key="6">
    <source>
        <dbReference type="ARBA" id="ARBA00023136"/>
    </source>
</evidence>
<dbReference type="RefSeq" id="WP_126531404.1">
    <property type="nucleotide sequence ID" value="NZ_JADULK010000005.1"/>
</dbReference>
<dbReference type="EMBL" id="JADULK010000005">
    <property type="protein sequence ID" value="MBH1930391.1"/>
    <property type="molecule type" value="Genomic_DNA"/>
</dbReference>
<comment type="similarity">
    <text evidence="2">Belongs to the DoxX family.</text>
</comment>
<dbReference type="GO" id="GO:0005886">
    <property type="term" value="C:plasma membrane"/>
    <property type="evidence" value="ECO:0007669"/>
    <property type="project" value="UniProtKB-SubCell"/>
</dbReference>
<keyword evidence="6 7" id="KW-0472">Membrane</keyword>
<comment type="subcellular location">
    <subcellularLocation>
        <location evidence="1">Cell membrane</location>
        <topology evidence="1">Multi-pass membrane protein</topology>
    </subcellularLocation>
</comment>
<evidence type="ECO:0000313" key="10">
    <source>
        <dbReference type="Proteomes" id="UP000281904"/>
    </source>
</evidence>
<keyword evidence="3" id="KW-1003">Cell membrane</keyword>
<keyword evidence="4 7" id="KW-0812">Transmembrane</keyword>
<keyword evidence="11" id="KW-1185">Reference proteome</keyword>
<evidence type="ECO:0000313" key="11">
    <source>
        <dbReference type="Proteomes" id="UP000624159"/>
    </source>
</evidence>
<keyword evidence="5 7" id="KW-1133">Transmembrane helix</keyword>
<protein>
    <submittedName>
        <fullName evidence="8 9">DoxX</fullName>
    </submittedName>
</protein>
<reference evidence="8 11" key="2">
    <citation type="submission" date="2020-11" db="EMBL/GenBank/DDBJ databases">
        <title>Enhanced detection system for hospital associated transmission using whole genome sequencing surveillance.</title>
        <authorList>
            <person name="Harrison L.H."/>
            <person name="Van Tyne D."/>
            <person name="Marsh J.W."/>
            <person name="Griffith M.P."/>
            <person name="Snyder D.J."/>
            <person name="Cooper V.S."/>
            <person name="Mustapha M."/>
        </authorList>
    </citation>
    <scope>NUCLEOTIDE SEQUENCE [LARGE SCALE GENOMIC DNA]</scope>
    <source>
        <strain evidence="8 11">SER00230</strain>
    </source>
</reference>
<feature type="transmembrane region" description="Helical" evidence="7">
    <location>
        <begin position="105"/>
        <end position="123"/>
    </location>
</feature>
<evidence type="ECO:0000256" key="3">
    <source>
        <dbReference type="ARBA" id="ARBA00022475"/>
    </source>
</evidence>
<accession>A0A3S4WVM2</accession>
<evidence type="ECO:0000256" key="7">
    <source>
        <dbReference type="SAM" id="Phobius"/>
    </source>
</evidence>
<name>A0A3S4WVM2_SERRU</name>
<dbReference type="Proteomes" id="UP000281904">
    <property type="component" value="Chromosome"/>
</dbReference>
<evidence type="ECO:0000256" key="2">
    <source>
        <dbReference type="ARBA" id="ARBA00006679"/>
    </source>
</evidence>
<dbReference type="InterPro" id="IPR032808">
    <property type="entry name" value="DoxX"/>
</dbReference>
<reference evidence="9 10" key="1">
    <citation type="submission" date="2018-12" db="EMBL/GenBank/DDBJ databases">
        <authorList>
            <consortium name="Pathogen Informatics"/>
        </authorList>
    </citation>
    <scope>NUCLEOTIDE SEQUENCE [LARGE SCALE GENOMIC DNA]</scope>
    <source>
        <strain evidence="9 10">NCTC10036</strain>
    </source>
</reference>
<dbReference type="Proteomes" id="UP000624159">
    <property type="component" value="Unassembled WGS sequence"/>
</dbReference>
<evidence type="ECO:0000256" key="1">
    <source>
        <dbReference type="ARBA" id="ARBA00004651"/>
    </source>
</evidence>
<evidence type="ECO:0000313" key="9">
    <source>
        <dbReference type="EMBL" id="VEI65459.1"/>
    </source>
</evidence>
<evidence type="ECO:0000256" key="5">
    <source>
        <dbReference type="ARBA" id="ARBA00022989"/>
    </source>
</evidence>
<evidence type="ECO:0000256" key="4">
    <source>
        <dbReference type="ARBA" id="ARBA00022692"/>
    </source>
</evidence>
<dbReference type="AlphaFoldDB" id="A0A3S4WVM2"/>
<feature type="transmembrane region" description="Helical" evidence="7">
    <location>
        <begin position="129"/>
        <end position="149"/>
    </location>
</feature>
<dbReference type="EMBL" id="LR134493">
    <property type="protein sequence ID" value="VEI65459.1"/>
    <property type="molecule type" value="Genomic_DNA"/>
</dbReference>
<organism evidence="9 10">
    <name type="scientific">Serratia rubidaea</name>
    <name type="common">Serratia marinorubra</name>
    <dbReference type="NCBI Taxonomy" id="61652"/>
    <lineage>
        <taxon>Bacteria</taxon>
        <taxon>Pseudomonadati</taxon>
        <taxon>Pseudomonadota</taxon>
        <taxon>Gammaproteobacteria</taxon>
        <taxon>Enterobacterales</taxon>
        <taxon>Yersiniaceae</taxon>
        <taxon>Serratia</taxon>
    </lineage>
</organism>
<gene>
    <name evidence="8" type="ORF">I5U13_12065</name>
    <name evidence="9" type="ORF">NCTC10036_02303</name>
</gene>
<proteinExistence type="inferred from homology"/>